<dbReference type="PANTHER" id="PTHR12015">
    <property type="entry name" value="SMALL INDUCIBLE CYTOKINE A"/>
    <property type="match status" value="1"/>
</dbReference>
<name>A0A151NU53_ALLMI</name>
<dbReference type="SMART" id="SM00199">
    <property type="entry name" value="SCY"/>
    <property type="match status" value="1"/>
</dbReference>
<dbReference type="PhylomeDB" id="A0A151NU53"/>
<proteinExistence type="inferred from homology"/>
<keyword evidence="6" id="KW-0395">Inflammatory response</keyword>
<comment type="similarity">
    <text evidence="2">Belongs to the intercrine beta (chemokine CC) family.</text>
</comment>
<dbReference type="GO" id="GO:0005615">
    <property type="term" value="C:extracellular space"/>
    <property type="evidence" value="ECO:0007669"/>
    <property type="project" value="UniProtKB-KW"/>
</dbReference>
<protein>
    <recommendedName>
        <fullName evidence="7">C-C motif chemokine 5</fullName>
    </recommendedName>
    <alternativeName>
        <fullName evidence="8">Small-inducible cytokine A5</fullName>
    </alternativeName>
    <alternativeName>
        <fullName evidence="9">T-cell-specific protein RANTES</fullName>
    </alternativeName>
</protein>
<comment type="caution">
    <text evidence="12">The sequence shown here is derived from an EMBL/GenBank/DDBJ whole genome shotgun (WGS) entry which is preliminary data.</text>
</comment>
<comment type="subcellular location">
    <subcellularLocation>
        <location evidence="1">Secreted</location>
    </subcellularLocation>
</comment>
<feature type="signal peptide" evidence="10">
    <location>
        <begin position="1"/>
        <end position="22"/>
    </location>
</feature>
<dbReference type="eggNOG" id="ENOG502S8D1">
    <property type="taxonomic scope" value="Eukaryota"/>
</dbReference>
<sequence length="91" mass="10217">MKVSVAALALFLISAFSSQASSAPVGLDMMTMCCSGYATRPIPRSHVKEYFYTSSMCTQSAVIFVTRKNRHICANPEDEWVRKFVNFLEIQ</sequence>
<reference evidence="12 13" key="1">
    <citation type="journal article" date="2012" name="Genome Biol.">
        <title>Sequencing three crocodilian genomes to illuminate the evolution of archosaurs and amniotes.</title>
        <authorList>
            <person name="St John J.A."/>
            <person name="Braun E.L."/>
            <person name="Isberg S.R."/>
            <person name="Miles L.G."/>
            <person name="Chong A.Y."/>
            <person name="Gongora J."/>
            <person name="Dalzell P."/>
            <person name="Moran C."/>
            <person name="Bed'hom B."/>
            <person name="Abzhanov A."/>
            <person name="Burgess S.C."/>
            <person name="Cooksey A.M."/>
            <person name="Castoe T.A."/>
            <person name="Crawford N.G."/>
            <person name="Densmore L.D."/>
            <person name="Drew J.C."/>
            <person name="Edwards S.V."/>
            <person name="Faircloth B.C."/>
            <person name="Fujita M.K."/>
            <person name="Greenwold M.J."/>
            <person name="Hoffmann F.G."/>
            <person name="Howard J.M."/>
            <person name="Iguchi T."/>
            <person name="Janes D.E."/>
            <person name="Khan S.Y."/>
            <person name="Kohno S."/>
            <person name="de Koning A.J."/>
            <person name="Lance S.L."/>
            <person name="McCarthy F.M."/>
            <person name="McCormack J.E."/>
            <person name="Merchant M.E."/>
            <person name="Peterson D.G."/>
            <person name="Pollock D.D."/>
            <person name="Pourmand N."/>
            <person name="Raney B.J."/>
            <person name="Roessler K.A."/>
            <person name="Sanford J.R."/>
            <person name="Sawyer R.H."/>
            <person name="Schmidt C.J."/>
            <person name="Triplett E.W."/>
            <person name="Tuberville T.D."/>
            <person name="Venegas-Anaya M."/>
            <person name="Howard J.T."/>
            <person name="Jarvis E.D."/>
            <person name="Guillette L.J.Jr."/>
            <person name="Glenn T.C."/>
            <person name="Green R.E."/>
            <person name="Ray D.A."/>
        </authorList>
    </citation>
    <scope>NUCLEOTIDE SEQUENCE [LARGE SCALE GENOMIC DNA]</scope>
    <source>
        <strain evidence="12">KSC_2009_1</strain>
    </source>
</reference>
<evidence type="ECO:0000256" key="7">
    <source>
        <dbReference type="ARBA" id="ARBA00040713"/>
    </source>
</evidence>
<dbReference type="InterPro" id="IPR036048">
    <property type="entry name" value="Interleukin_8-like_sf"/>
</dbReference>
<dbReference type="KEGG" id="amj:102564969"/>
<dbReference type="GO" id="GO:0006954">
    <property type="term" value="P:inflammatory response"/>
    <property type="evidence" value="ECO:0007669"/>
    <property type="project" value="UniProtKB-KW"/>
</dbReference>
<dbReference type="FunFam" id="2.40.50.40:FF:000002">
    <property type="entry name" value="C-C motif chemokine"/>
    <property type="match status" value="1"/>
</dbReference>
<evidence type="ECO:0000256" key="5">
    <source>
        <dbReference type="ARBA" id="ARBA00022525"/>
    </source>
</evidence>
<feature type="domain" description="Chemokine interleukin-8-like" evidence="11">
    <location>
        <begin position="30"/>
        <end position="88"/>
    </location>
</feature>
<evidence type="ECO:0000256" key="4">
    <source>
        <dbReference type="ARBA" id="ARBA00022514"/>
    </source>
</evidence>
<gene>
    <name evidence="12" type="ORF">Y1Q_0013292</name>
</gene>
<dbReference type="Proteomes" id="UP000050525">
    <property type="component" value="Unassembled WGS sequence"/>
</dbReference>
<evidence type="ECO:0000256" key="8">
    <source>
        <dbReference type="ARBA" id="ARBA00042689"/>
    </source>
</evidence>
<dbReference type="SUPFAM" id="SSF54117">
    <property type="entry name" value="Interleukin 8-like chemokines"/>
    <property type="match status" value="1"/>
</dbReference>
<keyword evidence="5" id="KW-0964">Secreted</keyword>
<feature type="chain" id="PRO_5007586364" description="C-C motif chemokine 5" evidence="10">
    <location>
        <begin position="23"/>
        <end position="91"/>
    </location>
</feature>
<evidence type="ECO:0000256" key="9">
    <source>
        <dbReference type="ARBA" id="ARBA00042733"/>
    </source>
</evidence>
<dbReference type="OrthoDB" id="8900217at2759"/>
<dbReference type="GO" id="GO:0048245">
    <property type="term" value="P:eosinophil chemotaxis"/>
    <property type="evidence" value="ECO:0007669"/>
    <property type="project" value="TreeGrafter"/>
</dbReference>
<dbReference type="CDD" id="cd00272">
    <property type="entry name" value="Chemokine_CC"/>
    <property type="match status" value="1"/>
</dbReference>
<evidence type="ECO:0000256" key="1">
    <source>
        <dbReference type="ARBA" id="ARBA00004613"/>
    </source>
</evidence>
<dbReference type="InterPro" id="IPR039809">
    <property type="entry name" value="Chemokine_b/g/d"/>
</dbReference>
<keyword evidence="3" id="KW-0145">Chemotaxis</keyword>
<dbReference type="GO" id="GO:0030335">
    <property type="term" value="P:positive regulation of cell migration"/>
    <property type="evidence" value="ECO:0007669"/>
    <property type="project" value="TreeGrafter"/>
</dbReference>
<dbReference type="STRING" id="8496.A0A151NU53"/>
<dbReference type="PANTHER" id="PTHR12015:SF170">
    <property type="entry name" value="C-C MOTIF CHEMOKINE 5"/>
    <property type="match status" value="1"/>
</dbReference>
<keyword evidence="10" id="KW-0732">Signal</keyword>
<evidence type="ECO:0000256" key="10">
    <source>
        <dbReference type="SAM" id="SignalP"/>
    </source>
</evidence>
<organism evidence="12 13">
    <name type="scientific">Alligator mississippiensis</name>
    <name type="common">American alligator</name>
    <dbReference type="NCBI Taxonomy" id="8496"/>
    <lineage>
        <taxon>Eukaryota</taxon>
        <taxon>Metazoa</taxon>
        <taxon>Chordata</taxon>
        <taxon>Craniata</taxon>
        <taxon>Vertebrata</taxon>
        <taxon>Euteleostomi</taxon>
        <taxon>Archelosauria</taxon>
        <taxon>Archosauria</taxon>
        <taxon>Crocodylia</taxon>
        <taxon>Alligatoridae</taxon>
        <taxon>Alligatorinae</taxon>
        <taxon>Alligator</taxon>
    </lineage>
</organism>
<dbReference type="GO" id="GO:0048020">
    <property type="term" value="F:CCR chemokine receptor binding"/>
    <property type="evidence" value="ECO:0007669"/>
    <property type="project" value="TreeGrafter"/>
</dbReference>
<keyword evidence="4" id="KW-0202">Cytokine</keyword>
<dbReference type="GO" id="GO:0008009">
    <property type="term" value="F:chemokine activity"/>
    <property type="evidence" value="ECO:0007669"/>
    <property type="project" value="InterPro"/>
</dbReference>
<dbReference type="GO" id="GO:0070098">
    <property type="term" value="P:chemokine-mediated signaling pathway"/>
    <property type="evidence" value="ECO:0007669"/>
    <property type="project" value="TreeGrafter"/>
</dbReference>
<evidence type="ECO:0000259" key="11">
    <source>
        <dbReference type="SMART" id="SM00199"/>
    </source>
</evidence>
<dbReference type="GO" id="GO:0061844">
    <property type="term" value="P:antimicrobial humoral immune response mediated by antimicrobial peptide"/>
    <property type="evidence" value="ECO:0007669"/>
    <property type="project" value="TreeGrafter"/>
</dbReference>
<evidence type="ECO:0000256" key="2">
    <source>
        <dbReference type="ARBA" id="ARBA00010868"/>
    </source>
</evidence>
<dbReference type="EMBL" id="AKHW03002077">
    <property type="protein sequence ID" value="KYO40099.1"/>
    <property type="molecule type" value="Genomic_DNA"/>
</dbReference>
<keyword evidence="13" id="KW-1185">Reference proteome</keyword>
<dbReference type="Gene3D" id="2.40.50.40">
    <property type="match status" value="1"/>
</dbReference>
<dbReference type="Pfam" id="PF00048">
    <property type="entry name" value="IL8"/>
    <property type="match status" value="1"/>
</dbReference>
<accession>A0A151NU53</accession>
<evidence type="ECO:0000256" key="3">
    <source>
        <dbReference type="ARBA" id="ARBA00022500"/>
    </source>
</evidence>
<evidence type="ECO:0000313" key="13">
    <source>
        <dbReference type="Proteomes" id="UP000050525"/>
    </source>
</evidence>
<evidence type="ECO:0000256" key="6">
    <source>
        <dbReference type="ARBA" id="ARBA00023198"/>
    </source>
</evidence>
<dbReference type="AlphaFoldDB" id="A0A151NU53"/>
<dbReference type="InterPro" id="IPR001811">
    <property type="entry name" value="Chemokine_IL8-like_dom"/>
</dbReference>
<evidence type="ECO:0000313" key="12">
    <source>
        <dbReference type="EMBL" id="KYO40099.1"/>
    </source>
</evidence>